<dbReference type="Proteomes" id="UP000752012">
    <property type="component" value="Unassembled WGS sequence"/>
</dbReference>
<protein>
    <submittedName>
        <fullName evidence="2">Uncharacterized protein</fullName>
    </submittedName>
</protein>
<keyword evidence="3" id="KW-1185">Reference proteome</keyword>
<keyword evidence="1" id="KW-0812">Transmembrane</keyword>
<dbReference type="RefSeq" id="WP_168009214.1">
    <property type="nucleotide sequence ID" value="NZ_JAATHJ010000039.1"/>
</dbReference>
<evidence type="ECO:0000256" key="1">
    <source>
        <dbReference type="SAM" id="Phobius"/>
    </source>
</evidence>
<name>A0A969PU07_9BACI</name>
<accession>A0A969PU07</accession>
<sequence>MLQALQGVLAVLALMCIVPAVLFGSQAFVYGAIALAFAAFIVQIMSKRKNNADEKSSS</sequence>
<evidence type="ECO:0000313" key="3">
    <source>
        <dbReference type="Proteomes" id="UP000752012"/>
    </source>
</evidence>
<dbReference type="AlphaFoldDB" id="A0A969PU07"/>
<keyword evidence="1" id="KW-1133">Transmembrane helix</keyword>
<keyword evidence="1" id="KW-0472">Membrane</keyword>
<evidence type="ECO:0000313" key="2">
    <source>
        <dbReference type="EMBL" id="NJP39104.1"/>
    </source>
</evidence>
<proteinExistence type="predicted"/>
<dbReference type="EMBL" id="JAATHJ010000039">
    <property type="protein sequence ID" value="NJP39104.1"/>
    <property type="molecule type" value="Genomic_DNA"/>
</dbReference>
<comment type="caution">
    <text evidence="2">The sequence shown here is derived from an EMBL/GenBank/DDBJ whole genome shotgun (WGS) entry which is preliminary data.</text>
</comment>
<reference evidence="2 3" key="1">
    <citation type="submission" date="2020-03" db="EMBL/GenBank/DDBJ databases">
        <title>Assessment of the enzymatic potential of alkaline-tolerant lipase obtained from Bacillus luteus H11 (technogenic soil) for the bioremediation of saline soils contaminated with petroleum substances.</title>
        <authorList>
            <person name="Kalwasinska A."/>
        </authorList>
    </citation>
    <scope>NUCLEOTIDE SEQUENCE [LARGE SCALE GENOMIC DNA]</scope>
    <source>
        <strain evidence="2 3">H11</strain>
    </source>
</reference>
<gene>
    <name evidence="2" type="ORF">HCN83_16155</name>
</gene>
<organism evidence="2 3">
    <name type="scientific">Alkalicoccus luteus</name>
    <dbReference type="NCBI Taxonomy" id="1237094"/>
    <lineage>
        <taxon>Bacteria</taxon>
        <taxon>Bacillati</taxon>
        <taxon>Bacillota</taxon>
        <taxon>Bacilli</taxon>
        <taxon>Bacillales</taxon>
        <taxon>Bacillaceae</taxon>
        <taxon>Alkalicoccus</taxon>
    </lineage>
</organism>
<feature type="transmembrane region" description="Helical" evidence="1">
    <location>
        <begin position="29"/>
        <end position="46"/>
    </location>
</feature>